<dbReference type="SUPFAM" id="SSF48008">
    <property type="entry name" value="GntR ligand-binding domain-like"/>
    <property type="match status" value="1"/>
</dbReference>
<evidence type="ECO:0000256" key="3">
    <source>
        <dbReference type="ARBA" id="ARBA00023163"/>
    </source>
</evidence>
<dbReference type="InterPro" id="IPR008920">
    <property type="entry name" value="TF_FadR/GntR_C"/>
</dbReference>
<accession>A0A2A2EWX0</accession>
<dbReference type="Proteomes" id="UP000217771">
    <property type="component" value="Unassembled WGS sequence"/>
</dbReference>
<dbReference type="SUPFAM" id="SSF46785">
    <property type="entry name" value="Winged helix' DNA-binding domain"/>
    <property type="match status" value="1"/>
</dbReference>
<dbReference type="OrthoDB" id="9788098at2"/>
<dbReference type="GO" id="GO:0003700">
    <property type="term" value="F:DNA-binding transcription factor activity"/>
    <property type="evidence" value="ECO:0007669"/>
    <property type="project" value="InterPro"/>
</dbReference>
<proteinExistence type="predicted"/>
<dbReference type="InterPro" id="IPR036388">
    <property type="entry name" value="WH-like_DNA-bd_sf"/>
</dbReference>
<dbReference type="GO" id="GO:0003677">
    <property type="term" value="F:DNA binding"/>
    <property type="evidence" value="ECO:0007669"/>
    <property type="project" value="UniProtKB-KW"/>
</dbReference>
<evidence type="ECO:0000256" key="1">
    <source>
        <dbReference type="ARBA" id="ARBA00023015"/>
    </source>
</evidence>
<dbReference type="SMART" id="SM00345">
    <property type="entry name" value="HTH_GNTR"/>
    <property type="match status" value="1"/>
</dbReference>
<name>A0A2A2EWX0_9GAMM</name>
<dbReference type="InterPro" id="IPR011711">
    <property type="entry name" value="GntR_C"/>
</dbReference>
<keyword evidence="1" id="KW-0805">Transcription regulation</keyword>
<reference evidence="5 6" key="1">
    <citation type="submission" date="2017-08" db="EMBL/GenBank/DDBJ databases">
        <title>Halomonas alkalisoli sp. nov., isolated from saline alkaline soil.</title>
        <authorList>
            <person name="Wang D."/>
            <person name="Zhang G."/>
        </authorList>
    </citation>
    <scope>NUCLEOTIDE SEQUENCE [LARGE SCALE GENOMIC DNA]</scope>
    <source>
        <strain evidence="5 6">WRN001</strain>
    </source>
</reference>
<evidence type="ECO:0000313" key="5">
    <source>
        <dbReference type="EMBL" id="PAU76857.1"/>
    </source>
</evidence>
<organism evidence="5 6">
    <name type="scientific">Halomonas salipaludis</name>
    <dbReference type="NCBI Taxonomy" id="2032625"/>
    <lineage>
        <taxon>Bacteria</taxon>
        <taxon>Pseudomonadati</taxon>
        <taxon>Pseudomonadota</taxon>
        <taxon>Gammaproteobacteria</taxon>
        <taxon>Oceanospirillales</taxon>
        <taxon>Halomonadaceae</taxon>
        <taxon>Halomonas</taxon>
    </lineage>
</organism>
<dbReference type="CDD" id="cd07377">
    <property type="entry name" value="WHTH_GntR"/>
    <property type="match status" value="1"/>
</dbReference>
<dbReference type="PANTHER" id="PTHR43537:SF5">
    <property type="entry name" value="UXU OPERON TRANSCRIPTIONAL REGULATOR"/>
    <property type="match status" value="1"/>
</dbReference>
<dbReference type="InterPro" id="IPR000524">
    <property type="entry name" value="Tscrpt_reg_HTH_GntR"/>
</dbReference>
<evidence type="ECO:0000256" key="2">
    <source>
        <dbReference type="ARBA" id="ARBA00023125"/>
    </source>
</evidence>
<dbReference type="InterPro" id="IPR036390">
    <property type="entry name" value="WH_DNA-bd_sf"/>
</dbReference>
<keyword evidence="6" id="KW-1185">Reference proteome</keyword>
<gene>
    <name evidence="5" type="ORF">CK498_12865</name>
</gene>
<sequence>MKKEFYYSYEEPASSTAEEEAYCYILKRIRHGDYQPGDRLKAEDIAKSIDMSRMPIREAFRRLSAEGLLVMRPNRGASVCVLNKSDIEEIFEIRAVLEGLALRLAIPNFNLHVSSELERLLERMDYAQQAGDIEWLTHHRHFHEYLCSLCKRERLMRQIRSLHTALEPYLRVWFINSENPIGKDVHREHMEILEAMKGGDPYFVENMMQRHIQTTSAHLPFC</sequence>
<dbReference type="RefSeq" id="WP_095621246.1">
    <property type="nucleotide sequence ID" value="NZ_NSKB01000004.1"/>
</dbReference>
<dbReference type="EMBL" id="NSKB01000004">
    <property type="protein sequence ID" value="PAU76857.1"/>
    <property type="molecule type" value="Genomic_DNA"/>
</dbReference>
<evidence type="ECO:0000259" key="4">
    <source>
        <dbReference type="PROSITE" id="PS50949"/>
    </source>
</evidence>
<keyword evidence="3" id="KW-0804">Transcription</keyword>
<feature type="domain" description="HTH gntR-type" evidence="4">
    <location>
        <begin position="15"/>
        <end position="82"/>
    </location>
</feature>
<protein>
    <submittedName>
        <fullName evidence="5">GntR family transcriptional regulator</fullName>
    </submittedName>
</protein>
<dbReference type="PROSITE" id="PS50949">
    <property type="entry name" value="HTH_GNTR"/>
    <property type="match status" value="1"/>
</dbReference>
<dbReference type="Gene3D" id="1.20.120.530">
    <property type="entry name" value="GntR ligand-binding domain-like"/>
    <property type="match status" value="1"/>
</dbReference>
<comment type="caution">
    <text evidence="5">The sequence shown here is derived from an EMBL/GenBank/DDBJ whole genome shotgun (WGS) entry which is preliminary data.</text>
</comment>
<keyword evidence="2" id="KW-0238">DNA-binding</keyword>
<evidence type="ECO:0000313" key="6">
    <source>
        <dbReference type="Proteomes" id="UP000217771"/>
    </source>
</evidence>
<dbReference type="PANTHER" id="PTHR43537">
    <property type="entry name" value="TRANSCRIPTIONAL REGULATOR, GNTR FAMILY"/>
    <property type="match status" value="1"/>
</dbReference>
<dbReference type="Pfam" id="PF07729">
    <property type="entry name" value="FCD"/>
    <property type="match status" value="1"/>
</dbReference>
<dbReference type="SMART" id="SM00895">
    <property type="entry name" value="FCD"/>
    <property type="match status" value="1"/>
</dbReference>
<dbReference type="Gene3D" id="1.10.10.10">
    <property type="entry name" value="Winged helix-like DNA-binding domain superfamily/Winged helix DNA-binding domain"/>
    <property type="match status" value="1"/>
</dbReference>
<dbReference type="Pfam" id="PF00392">
    <property type="entry name" value="GntR"/>
    <property type="match status" value="1"/>
</dbReference>
<dbReference type="AlphaFoldDB" id="A0A2A2EWX0"/>